<evidence type="ECO:0000259" key="12">
    <source>
        <dbReference type="PROSITE" id="PS50879"/>
    </source>
</evidence>
<keyword evidence="6" id="KW-0540">Nuclease</keyword>
<evidence type="ECO:0000256" key="11">
    <source>
        <dbReference type="SAM" id="MobiDB-lite"/>
    </source>
</evidence>
<dbReference type="SUPFAM" id="SSF55658">
    <property type="entry name" value="L9 N-domain-like"/>
    <property type="match status" value="1"/>
</dbReference>
<evidence type="ECO:0000256" key="9">
    <source>
        <dbReference type="ARBA" id="ARBA00022801"/>
    </source>
</evidence>
<evidence type="ECO:0000256" key="4">
    <source>
        <dbReference type="ARBA" id="ARBA00011245"/>
    </source>
</evidence>
<dbReference type="GO" id="GO:0046872">
    <property type="term" value="F:metal ion binding"/>
    <property type="evidence" value="ECO:0007669"/>
    <property type="project" value="UniProtKB-KW"/>
</dbReference>
<feature type="compositionally biased region" description="Basic residues" evidence="11">
    <location>
        <begin position="60"/>
        <end position="71"/>
    </location>
</feature>
<dbReference type="InterPro" id="IPR036397">
    <property type="entry name" value="RNaseH_sf"/>
</dbReference>
<dbReference type="EC" id="3.1.26.4" evidence="5"/>
<dbReference type="InterPro" id="IPR012337">
    <property type="entry name" value="RNaseH-like_sf"/>
</dbReference>
<evidence type="ECO:0000256" key="7">
    <source>
        <dbReference type="ARBA" id="ARBA00022723"/>
    </source>
</evidence>
<comment type="subunit">
    <text evidence="4">Monomer.</text>
</comment>
<accession>A0A0R1GRR3</accession>
<dbReference type="PROSITE" id="PS50879">
    <property type="entry name" value="RNASE_H_1"/>
    <property type="match status" value="1"/>
</dbReference>
<dbReference type="GO" id="GO:0004523">
    <property type="term" value="F:RNA-DNA hybrid ribonuclease activity"/>
    <property type="evidence" value="ECO:0007669"/>
    <property type="project" value="UniProtKB-EC"/>
</dbReference>
<reference evidence="13 14" key="1">
    <citation type="journal article" date="2015" name="Genome Announc.">
        <title>Expanding the biotechnology potential of lactobacilli through comparative genomics of 213 strains and associated genera.</title>
        <authorList>
            <person name="Sun Z."/>
            <person name="Harris H.M."/>
            <person name="McCann A."/>
            <person name="Guo C."/>
            <person name="Argimon S."/>
            <person name="Zhang W."/>
            <person name="Yang X."/>
            <person name="Jeffery I.B."/>
            <person name="Cooney J.C."/>
            <person name="Kagawa T.F."/>
            <person name="Liu W."/>
            <person name="Song Y."/>
            <person name="Salvetti E."/>
            <person name="Wrobel A."/>
            <person name="Rasinkangas P."/>
            <person name="Parkhill J."/>
            <person name="Rea M.C."/>
            <person name="O'Sullivan O."/>
            <person name="Ritari J."/>
            <person name="Douillard F.P."/>
            <person name="Paul Ross R."/>
            <person name="Yang R."/>
            <person name="Briner A.E."/>
            <person name="Felis G.E."/>
            <person name="de Vos W.M."/>
            <person name="Barrangou R."/>
            <person name="Klaenhammer T.R."/>
            <person name="Caufield P.W."/>
            <person name="Cui Y."/>
            <person name="Zhang H."/>
            <person name="O'Toole P.W."/>
        </authorList>
    </citation>
    <scope>NUCLEOTIDE SEQUENCE [LARGE SCALE GENOMIC DNA]</scope>
    <source>
        <strain evidence="13 14">DSM 20003</strain>
    </source>
</reference>
<dbReference type="Gene3D" id="3.30.420.10">
    <property type="entry name" value="Ribonuclease H-like superfamily/Ribonuclease H"/>
    <property type="match status" value="1"/>
</dbReference>
<dbReference type="PANTHER" id="PTHR10642">
    <property type="entry name" value="RIBONUCLEASE H1"/>
    <property type="match status" value="1"/>
</dbReference>
<dbReference type="Proteomes" id="UP000051461">
    <property type="component" value="Unassembled WGS sequence"/>
</dbReference>
<dbReference type="GO" id="GO:0003676">
    <property type="term" value="F:nucleic acid binding"/>
    <property type="evidence" value="ECO:0007669"/>
    <property type="project" value="InterPro"/>
</dbReference>
<dbReference type="Gene3D" id="3.40.970.10">
    <property type="entry name" value="Ribonuclease H1, N-terminal domain"/>
    <property type="match status" value="1"/>
</dbReference>
<dbReference type="InterPro" id="IPR009027">
    <property type="entry name" value="Ribosomal_bL9/RNase_H1_N"/>
</dbReference>
<evidence type="ECO:0000256" key="8">
    <source>
        <dbReference type="ARBA" id="ARBA00022759"/>
    </source>
</evidence>
<evidence type="ECO:0000256" key="10">
    <source>
        <dbReference type="ARBA" id="ARBA00022842"/>
    </source>
</evidence>
<keyword evidence="9" id="KW-0378">Hydrolase</keyword>
<feature type="domain" description="RNase H type-1" evidence="12">
    <location>
        <begin position="81"/>
        <end position="238"/>
    </location>
</feature>
<evidence type="ECO:0000256" key="3">
    <source>
        <dbReference type="ARBA" id="ARBA00005300"/>
    </source>
</evidence>
<dbReference type="Pfam" id="PF01693">
    <property type="entry name" value="Cauli_VI"/>
    <property type="match status" value="1"/>
</dbReference>
<feature type="region of interest" description="Disordered" evidence="11">
    <location>
        <begin position="54"/>
        <end position="75"/>
    </location>
</feature>
<organism evidence="13 14">
    <name type="scientific">Loigolactobacillus bifermentans DSM 20003</name>
    <dbReference type="NCBI Taxonomy" id="1423726"/>
    <lineage>
        <taxon>Bacteria</taxon>
        <taxon>Bacillati</taxon>
        <taxon>Bacillota</taxon>
        <taxon>Bacilli</taxon>
        <taxon>Lactobacillales</taxon>
        <taxon>Lactobacillaceae</taxon>
        <taxon>Loigolactobacillus</taxon>
    </lineage>
</organism>
<keyword evidence="7" id="KW-0479">Metal-binding</keyword>
<feature type="region of interest" description="Disordered" evidence="11">
    <location>
        <begin position="239"/>
        <end position="259"/>
    </location>
</feature>
<keyword evidence="8" id="KW-0255">Endonuclease</keyword>
<proteinExistence type="inferred from homology"/>
<dbReference type="EMBL" id="AZDA01000058">
    <property type="protein sequence ID" value="KRK36726.1"/>
    <property type="molecule type" value="Genomic_DNA"/>
</dbReference>
<dbReference type="OrthoDB" id="9811552at2"/>
<dbReference type="InterPro" id="IPR011320">
    <property type="entry name" value="RNase_H1_N"/>
</dbReference>
<comment type="similarity">
    <text evidence="3">Belongs to the RNase H family.</text>
</comment>
<evidence type="ECO:0000256" key="5">
    <source>
        <dbReference type="ARBA" id="ARBA00012180"/>
    </source>
</evidence>
<name>A0A0R1GRR3_9LACO</name>
<keyword evidence="10" id="KW-0460">Magnesium</keyword>
<comment type="caution">
    <text evidence="13">The sequence shown here is derived from an EMBL/GenBank/DDBJ whole genome shotgun (WGS) entry which is preliminary data.</text>
</comment>
<dbReference type="Pfam" id="PF00075">
    <property type="entry name" value="RNase_H"/>
    <property type="match status" value="1"/>
</dbReference>
<evidence type="ECO:0000256" key="1">
    <source>
        <dbReference type="ARBA" id="ARBA00000077"/>
    </source>
</evidence>
<dbReference type="CDD" id="cd09278">
    <property type="entry name" value="RNase_HI_prokaryote_like"/>
    <property type="match status" value="1"/>
</dbReference>
<dbReference type="InterPro" id="IPR022892">
    <property type="entry name" value="RNaseHI"/>
</dbReference>
<dbReference type="PATRIC" id="fig|1423726.3.peg.3070"/>
<dbReference type="PANTHER" id="PTHR10642:SF26">
    <property type="entry name" value="RIBONUCLEASE H1"/>
    <property type="match status" value="1"/>
</dbReference>
<keyword evidence="14" id="KW-1185">Reference proteome</keyword>
<comment type="cofactor">
    <cofactor evidence="2">
        <name>Mg(2+)</name>
        <dbReference type="ChEBI" id="CHEBI:18420"/>
    </cofactor>
</comment>
<dbReference type="AlphaFoldDB" id="A0A0R1GRR3"/>
<gene>
    <name evidence="13" type="ORF">FC07_GL002958</name>
</gene>
<protein>
    <recommendedName>
        <fullName evidence="5">ribonuclease H</fullName>
        <ecNumber evidence="5">3.1.26.4</ecNumber>
    </recommendedName>
</protein>
<evidence type="ECO:0000256" key="2">
    <source>
        <dbReference type="ARBA" id="ARBA00001946"/>
    </source>
</evidence>
<evidence type="ECO:0000313" key="14">
    <source>
        <dbReference type="Proteomes" id="UP000051461"/>
    </source>
</evidence>
<dbReference type="InterPro" id="IPR037056">
    <property type="entry name" value="RNase_H1_N_sf"/>
</dbReference>
<evidence type="ECO:0000256" key="6">
    <source>
        <dbReference type="ARBA" id="ARBA00022722"/>
    </source>
</evidence>
<dbReference type="InterPro" id="IPR050092">
    <property type="entry name" value="RNase_H"/>
</dbReference>
<dbReference type="InterPro" id="IPR002156">
    <property type="entry name" value="RNaseH_domain"/>
</dbReference>
<sequence>MAAKKFYAVAKGKKTGVFNESWATVKTYVAGYPGAKYKGFMTFEEAATWLAQSQGTLAHHSQRRSTPRRTNHGATATQAMPANAIQLYTDGGSRNTGNVQGGHVKATDKAAWAYLIAYQGQEWADSAGEYGVTNNKMEVTALVRGLERIAQQWSPQAPIVVIADSKYVLDAITKGWLAGWQRRGWKRSGGQPVANQALWQRLAQLLPQFTQLSYRWTKGHATNRGNVFVDQTLNDTMDAMSAANPTGQRPGMPLQPRKK</sequence>
<dbReference type="RefSeq" id="WP_057904594.1">
    <property type="nucleotide sequence ID" value="NZ_AZDA01000058.1"/>
</dbReference>
<dbReference type="STRING" id="1423726.FC07_GL002958"/>
<comment type="catalytic activity">
    <reaction evidence="1">
        <text>Endonucleolytic cleavage to 5'-phosphomonoester.</text>
        <dbReference type="EC" id="3.1.26.4"/>
    </reaction>
</comment>
<evidence type="ECO:0000313" key="13">
    <source>
        <dbReference type="EMBL" id="KRK36726.1"/>
    </source>
</evidence>
<dbReference type="GO" id="GO:0043137">
    <property type="term" value="P:DNA replication, removal of RNA primer"/>
    <property type="evidence" value="ECO:0007669"/>
    <property type="project" value="TreeGrafter"/>
</dbReference>
<dbReference type="SUPFAM" id="SSF53098">
    <property type="entry name" value="Ribonuclease H-like"/>
    <property type="match status" value="1"/>
</dbReference>